<feature type="transmembrane region" description="Helical" evidence="10">
    <location>
        <begin position="152"/>
        <end position="171"/>
    </location>
</feature>
<dbReference type="Proteomes" id="UP000478008">
    <property type="component" value="Unassembled WGS sequence"/>
</dbReference>
<evidence type="ECO:0000313" key="12">
    <source>
        <dbReference type="EMBL" id="VUG20391.1"/>
    </source>
</evidence>
<dbReference type="PANTHER" id="PTHR23519:SF1">
    <property type="entry name" value="AUTOPHAGY-RELATED PROTEIN 22"/>
    <property type="match status" value="1"/>
</dbReference>
<comment type="subcellular location">
    <subcellularLocation>
        <location evidence="1 10">Vacuole membrane</location>
        <topology evidence="1 10">Multi-pass membrane protein</topology>
    </subcellularLocation>
</comment>
<organism evidence="12 13">
    <name type="scientific">Dekkera bruxellensis</name>
    <name type="common">Brettanomyces custersii</name>
    <dbReference type="NCBI Taxonomy" id="5007"/>
    <lineage>
        <taxon>Eukaryota</taxon>
        <taxon>Fungi</taxon>
        <taxon>Dikarya</taxon>
        <taxon>Ascomycota</taxon>
        <taxon>Saccharomycotina</taxon>
        <taxon>Pichiomycetes</taxon>
        <taxon>Pichiales</taxon>
        <taxon>Pichiaceae</taxon>
        <taxon>Brettanomyces</taxon>
    </lineage>
</organism>
<dbReference type="InterPro" id="IPR050495">
    <property type="entry name" value="ATG22/LtaA_families"/>
</dbReference>
<dbReference type="AlphaFoldDB" id="A0A7D9D0W9"/>
<protein>
    <recommendedName>
        <fullName evidence="10">Autophagy-related protein</fullName>
    </recommendedName>
</protein>
<sequence>MAGLDNNTGLDDDVSSESPLVHQDTSYSDNTGQHNEDIDNNKANLNDNTAPTSMLEILGWCLYAWASEPFIVSCVGTYVPIILEQIARDNGVQSGDKISPCKGSRGDPGDGNMPLPPPMMNNTSSALASAPNDASCVLSIFNGKLYIDTSSYALYTFSFSVLIQTICVIAMSGAADRGSYRKTFLILFGIFGALTTMCYWFVRPDGYYAASVLAIVANSAYGCVNVCGNSFLSVLVNNSRDIRTLRNIPSTEDDENTEEDQLTLSTVNTRVGELSSKISGAGAASGYVAALIVQVGTMLMLMAIRNKADGKVSVMGPVKVVIGFVGLWWLLFQIPICAFLKSRASPDLDLSYISHPVRQEYSIVQYQLAVLKYKLRVVKVYVEQGFLTLVDAFHQASKLRDITCFLLGWFVLSDSLTTINSAAILFAKSELGMNTIQLSRISILAMISAVVGSGFIPGYIQTNFGIDIKSMLLVIILWSSVIPLYGILGFFFDTIGLHHAGEMYILAIWYGFSLGGVATISRSMYSMLIPIGQESVFFALFSITDKGSSVLGPFLVGLVIDATHEIRYCFGVLLGLLMLSIPIFWYGVEVDRGVKEAATLSASRAAKVATNGR</sequence>
<keyword evidence="5 10" id="KW-0812">Transmembrane</keyword>
<dbReference type="Pfam" id="PF11700">
    <property type="entry name" value="ATG22"/>
    <property type="match status" value="1"/>
</dbReference>
<reference evidence="12 13" key="1">
    <citation type="submission" date="2019-07" db="EMBL/GenBank/DDBJ databases">
        <authorList>
            <person name="Friedrich A."/>
            <person name="Schacherer J."/>
        </authorList>
    </citation>
    <scope>NUCLEOTIDE SEQUENCE [LARGE SCALE GENOMIC DNA]</scope>
</reference>
<keyword evidence="8 10" id="KW-0072">Autophagy</keyword>
<dbReference type="EMBL" id="CABFWN010000008">
    <property type="protein sequence ID" value="VUG20391.1"/>
    <property type="molecule type" value="Genomic_DNA"/>
</dbReference>
<dbReference type="GO" id="GO:0005774">
    <property type="term" value="C:vacuolar membrane"/>
    <property type="evidence" value="ECO:0007669"/>
    <property type="project" value="UniProtKB-SubCell"/>
</dbReference>
<dbReference type="InterPro" id="IPR036259">
    <property type="entry name" value="MFS_trans_sf"/>
</dbReference>
<feature type="region of interest" description="Disordered" evidence="11">
    <location>
        <begin position="92"/>
        <end position="116"/>
    </location>
</feature>
<evidence type="ECO:0000256" key="3">
    <source>
        <dbReference type="ARBA" id="ARBA00022448"/>
    </source>
</evidence>
<evidence type="ECO:0000256" key="4">
    <source>
        <dbReference type="ARBA" id="ARBA00022554"/>
    </source>
</evidence>
<name>A0A7D9D0W9_DEKBR</name>
<dbReference type="Gene3D" id="1.20.1250.20">
    <property type="entry name" value="MFS general substrate transporter like domains"/>
    <property type="match status" value="1"/>
</dbReference>
<feature type="transmembrane region" description="Helical" evidence="10">
    <location>
        <begin position="438"/>
        <end position="460"/>
    </location>
</feature>
<evidence type="ECO:0000256" key="10">
    <source>
        <dbReference type="RuleBase" id="RU363073"/>
    </source>
</evidence>
<dbReference type="CDD" id="cd17483">
    <property type="entry name" value="MFS_Atg22_like"/>
    <property type="match status" value="1"/>
</dbReference>
<feature type="transmembrane region" description="Helical" evidence="10">
    <location>
        <begin position="472"/>
        <end position="492"/>
    </location>
</feature>
<dbReference type="GO" id="GO:0032974">
    <property type="term" value="P:amino acid transmembrane export from vacuole"/>
    <property type="evidence" value="ECO:0007669"/>
    <property type="project" value="InterPro"/>
</dbReference>
<evidence type="ECO:0000256" key="1">
    <source>
        <dbReference type="ARBA" id="ARBA00004128"/>
    </source>
</evidence>
<feature type="transmembrane region" description="Helical" evidence="10">
    <location>
        <begin position="208"/>
        <end position="236"/>
    </location>
</feature>
<evidence type="ECO:0000256" key="6">
    <source>
        <dbReference type="ARBA" id="ARBA00022970"/>
    </source>
</evidence>
<feature type="region of interest" description="Disordered" evidence="11">
    <location>
        <begin position="1"/>
        <end position="45"/>
    </location>
</feature>
<feature type="transmembrane region" description="Helical" evidence="10">
    <location>
        <begin position="284"/>
        <end position="304"/>
    </location>
</feature>
<comment type="function">
    <text evidence="10">Vacuolar effluxer which mediate the efflux of amino acids resulting from autophagic degradation. The release of autophagic amino acids allows the maintenance of protein synthesis and viability during nitrogen starvation.</text>
</comment>
<evidence type="ECO:0000256" key="8">
    <source>
        <dbReference type="ARBA" id="ARBA00023006"/>
    </source>
</evidence>
<feature type="compositionally biased region" description="Polar residues" evidence="11">
    <location>
        <begin position="23"/>
        <end position="33"/>
    </location>
</feature>
<evidence type="ECO:0000256" key="11">
    <source>
        <dbReference type="SAM" id="MobiDB-lite"/>
    </source>
</evidence>
<keyword evidence="13" id="KW-1185">Reference proteome</keyword>
<feature type="transmembrane region" description="Helical" evidence="10">
    <location>
        <begin position="183"/>
        <end position="202"/>
    </location>
</feature>
<evidence type="ECO:0000256" key="2">
    <source>
        <dbReference type="ARBA" id="ARBA00006978"/>
    </source>
</evidence>
<feature type="transmembrane region" description="Helical" evidence="10">
    <location>
        <begin position="566"/>
        <end position="588"/>
    </location>
</feature>
<feature type="transmembrane region" description="Helical" evidence="10">
    <location>
        <begin position="537"/>
        <end position="560"/>
    </location>
</feature>
<dbReference type="GO" id="GO:0006914">
    <property type="term" value="P:autophagy"/>
    <property type="evidence" value="ECO:0007669"/>
    <property type="project" value="UniProtKB-KW"/>
</dbReference>
<evidence type="ECO:0000256" key="5">
    <source>
        <dbReference type="ARBA" id="ARBA00022692"/>
    </source>
</evidence>
<dbReference type="InterPro" id="IPR024671">
    <property type="entry name" value="Atg22-like"/>
</dbReference>
<feature type="transmembrane region" description="Helical" evidence="10">
    <location>
        <begin position="504"/>
        <end position="525"/>
    </location>
</feature>
<evidence type="ECO:0000256" key="9">
    <source>
        <dbReference type="ARBA" id="ARBA00023136"/>
    </source>
</evidence>
<dbReference type="InterPro" id="IPR044738">
    <property type="entry name" value="Atg22"/>
</dbReference>
<keyword evidence="6 10" id="KW-0029">Amino-acid transport</keyword>
<keyword evidence="4 10" id="KW-0926">Vacuole</keyword>
<gene>
    <name evidence="12" type="primary">ATG22</name>
    <name evidence="12" type="ORF">DEBR0S8_00628G</name>
</gene>
<accession>A0A7D9D0W9</accession>
<feature type="transmembrane region" description="Helical" evidence="10">
    <location>
        <begin position="316"/>
        <end position="340"/>
    </location>
</feature>
<proteinExistence type="inferred from homology"/>
<dbReference type="SUPFAM" id="SSF103473">
    <property type="entry name" value="MFS general substrate transporter"/>
    <property type="match status" value="1"/>
</dbReference>
<dbReference type="PANTHER" id="PTHR23519">
    <property type="entry name" value="AUTOPHAGY-RELATED PROTEIN 22"/>
    <property type="match status" value="1"/>
</dbReference>
<keyword evidence="3 10" id="KW-0813">Transport</keyword>
<evidence type="ECO:0000313" key="13">
    <source>
        <dbReference type="Proteomes" id="UP000478008"/>
    </source>
</evidence>
<evidence type="ECO:0000256" key="7">
    <source>
        <dbReference type="ARBA" id="ARBA00022989"/>
    </source>
</evidence>
<comment type="similarity">
    <text evidence="2 10">Belongs to the ATG22 family.</text>
</comment>
<keyword evidence="7 10" id="KW-1133">Transmembrane helix</keyword>
<keyword evidence="9 10" id="KW-0472">Membrane</keyword>